<feature type="domain" description="Polysaccharide pyruvyl transferase" evidence="1">
    <location>
        <begin position="215"/>
        <end position="347"/>
    </location>
</feature>
<comment type="caution">
    <text evidence="2">The sequence shown here is derived from an EMBL/GenBank/DDBJ whole genome shotgun (WGS) entry which is preliminary data.</text>
</comment>
<protein>
    <submittedName>
        <fullName evidence="2">Polysaccharide pyruvyl transferase family protein</fullName>
        <ecNumber evidence="2">2.4.-.-</ecNumber>
    </submittedName>
</protein>
<dbReference type="GO" id="GO:0016757">
    <property type="term" value="F:glycosyltransferase activity"/>
    <property type="evidence" value="ECO:0007669"/>
    <property type="project" value="UniProtKB-KW"/>
</dbReference>
<dbReference type="InterPro" id="IPR007345">
    <property type="entry name" value="Polysacch_pyruvyl_Trfase"/>
</dbReference>
<dbReference type="EMBL" id="JAVKGT010000002">
    <property type="protein sequence ID" value="MDR5710768.1"/>
    <property type="molecule type" value="Genomic_DNA"/>
</dbReference>
<proteinExistence type="predicted"/>
<keyword evidence="2" id="KW-0328">Glycosyltransferase</keyword>
<keyword evidence="2" id="KW-0808">Transferase</keyword>
<dbReference type="Proteomes" id="UP001260872">
    <property type="component" value="Unassembled WGS sequence"/>
</dbReference>
<sequence length="452" mass="50070">MAVQSTDPQLLEQLNKTARTTPSLIALGAEPEIVSSHHMVRFPFNVPTGSAVAYLQVHNGAVTLNFKGHDKATRQALRRILLGAARLAPTPAERHEVITFDAGTSPRVIMKSLSAWLQSVQNEAQMRHDLARGAQKPSSDDVFGFWADVRSNFGDQIGPWLVQELTGKRIINSRYSKQDHGRMLATVGSIIQMLPTSATSAADIWGTGLMRKPSAEELEGLKKLQDVTVHAVRGKLTRELLIEHLGWDVPEVYGDPALLFPRFFTPDRDPALAEKVAFVPHFKHIEHHFANAAEFQEALGERAHVVDVHADLRDVITQIASARACVSSSLHGIIIAQAYGVPWVWLYAPDKNIGGNRFKFDDFFSTLTDPENVATHSAPVDEFPALDFTALAEQATLPATEIDLDALQQAFPLAPAKTAQAPLQPRFRWSRFSAEERFMSDVRAAYRLTHCR</sequence>
<evidence type="ECO:0000313" key="2">
    <source>
        <dbReference type="EMBL" id="MDR5710768.1"/>
    </source>
</evidence>
<keyword evidence="3" id="KW-1185">Reference proteome</keyword>
<dbReference type="Pfam" id="PF04230">
    <property type="entry name" value="PS_pyruv_trans"/>
    <property type="match status" value="1"/>
</dbReference>
<dbReference type="EC" id="2.4.-.-" evidence="2"/>
<dbReference type="RefSeq" id="WP_310536159.1">
    <property type="nucleotide sequence ID" value="NZ_BAAAOC010000015.1"/>
</dbReference>
<evidence type="ECO:0000259" key="1">
    <source>
        <dbReference type="Pfam" id="PF04230"/>
    </source>
</evidence>
<reference evidence="3" key="1">
    <citation type="submission" date="2023-07" db="EMBL/GenBank/DDBJ databases">
        <title>Description of three actinobacteria isolated from air of manufacturing shop in a pharmaceutical factory.</title>
        <authorList>
            <person name="Zhang D.-F."/>
        </authorList>
    </citation>
    <scope>NUCLEOTIDE SEQUENCE [LARGE SCALE GENOMIC DNA]</scope>
    <source>
        <strain evidence="3">CCTCC AB 207010</strain>
    </source>
</reference>
<organism evidence="2 3">
    <name type="scientific">Nesterenkonia flava</name>
    <dbReference type="NCBI Taxonomy" id="469799"/>
    <lineage>
        <taxon>Bacteria</taxon>
        <taxon>Bacillati</taxon>
        <taxon>Actinomycetota</taxon>
        <taxon>Actinomycetes</taxon>
        <taxon>Micrococcales</taxon>
        <taxon>Micrococcaceae</taxon>
        <taxon>Nesterenkonia</taxon>
    </lineage>
</organism>
<name>A0ABU1FQ66_9MICC</name>
<evidence type="ECO:0000313" key="3">
    <source>
        <dbReference type="Proteomes" id="UP001260872"/>
    </source>
</evidence>
<accession>A0ABU1FQ66</accession>
<gene>
    <name evidence="2" type="ORF">RH857_01250</name>
</gene>